<evidence type="ECO:0000256" key="2">
    <source>
        <dbReference type="ARBA" id="ARBA00022723"/>
    </source>
</evidence>
<keyword evidence="8" id="KW-1185">Reference proteome</keyword>
<dbReference type="Pfam" id="PF07748">
    <property type="entry name" value="Glyco_hydro_38C"/>
    <property type="match status" value="1"/>
</dbReference>
<comment type="caution">
    <text evidence="6">The sequence shown here is derived from an EMBL/GenBank/DDBJ whole genome shotgun (WGS) entry which is preliminary data.</text>
</comment>
<keyword evidence="2" id="KW-0479">Metal-binding</keyword>
<dbReference type="InterPro" id="IPR027291">
    <property type="entry name" value="Glyco_hydro_38_N_sf"/>
</dbReference>
<evidence type="ECO:0000259" key="5">
    <source>
        <dbReference type="SMART" id="SM00872"/>
    </source>
</evidence>
<dbReference type="Gene3D" id="2.60.40.2220">
    <property type="match status" value="1"/>
</dbReference>
<evidence type="ECO:0000313" key="7">
    <source>
        <dbReference type="EMBL" id="NSJ48095.1"/>
    </source>
</evidence>
<dbReference type="EMBL" id="JAKNGE010000012">
    <property type="protein sequence ID" value="MCG4746100.1"/>
    <property type="molecule type" value="Genomic_DNA"/>
</dbReference>
<dbReference type="InterPro" id="IPR015341">
    <property type="entry name" value="Glyco_hydro_38_cen"/>
</dbReference>
<keyword evidence="3 6" id="KW-0378">Hydrolase</keyword>
<dbReference type="FunFam" id="1.20.1270.50:FF:000004">
    <property type="entry name" value="alpha-mannosidase 2C1 isoform X1"/>
    <property type="match status" value="1"/>
</dbReference>
<dbReference type="RefSeq" id="WP_165641360.1">
    <property type="nucleotide sequence ID" value="NZ_JAAITT010000005.1"/>
</dbReference>
<dbReference type="SUPFAM" id="SSF74650">
    <property type="entry name" value="Galactose mutarotase-like"/>
    <property type="match status" value="1"/>
</dbReference>
<evidence type="ECO:0000256" key="3">
    <source>
        <dbReference type="ARBA" id="ARBA00022801"/>
    </source>
</evidence>
<proteinExistence type="inferred from homology"/>
<dbReference type="InterPro" id="IPR000602">
    <property type="entry name" value="Glyco_hydro_38_N"/>
</dbReference>
<dbReference type="Pfam" id="PF09261">
    <property type="entry name" value="Alpha-mann_mid"/>
    <property type="match status" value="1"/>
</dbReference>
<dbReference type="GO" id="GO:0006013">
    <property type="term" value="P:mannose metabolic process"/>
    <property type="evidence" value="ECO:0007669"/>
    <property type="project" value="InterPro"/>
</dbReference>
<dbReference type="InterPro" id="IPR037094">
    <property type="entry name" value="Glyco_hydro_38_cen_sf"/>
</dbReference>
<sequence>MIFIKERIGRLIKDVEALVYPYEVKIDSYKIKKTCERFCDISQIDTSDWEELHKEEIWGGNQEYFWFETFITIPGEWDGRCVAYEVMTGREGQWDAVNPQFSVFVDGRLKQGFDVNHRETILSEQARGGERHHIVLSAFTGDRNFYLKLDSRLKVLDRKVESYYYDLKVPYDTALLLDEPDREYMAVIKSLNDSLNLLDLRKEGSDAFYASLAVAHDRLRKDLYEKQCGQTEVHTYCVGHTHIDCAWQWTLKVTRDKAVRSFSTALELMRRYPEFIFMSSQPQLYQYVKEEAPEVYEEIKRRVREGRWETEGGMFVEADCNLASGESLIRQFLYGTRFFKREFGTENVILWLPDVFGYSAALPQIMKKCGIRYFMTTKLSWNEFNKMPYDTFMWEGIDGTAILTHFSPTRDYHTGGREDGNENSHYTTYNGFLCPSQVKGGWERYNPKYLNKEVLMCFGYGDGGGGATSQMLENQRRISKGIPGCHATVMSTARHFFETLEEHVSDSPWLPKWTGELYLEYHRGTYTSMARNKRYNRKAEFATQDTEFLAVCDGLISGAAYPREELDSVWEAVLRNQFHDILPGSSIKEVYDDSKEEYEKLLAVDSRLMEASIKRLVSAIDAPEGALAVYNFGPEVKAEVVEFYYEGGWPVVYDGERKVSVQKSGECTYIFTASGLPERGYKTYGLGESEVGDGSKGNPTFSVSEHHLENRYFSIRLNSKGQFAGILDKTAGRELFMPGKAGNVIMSYEDRPHNYDAWDINNYYEEKSWEVDQVECIEVTEHGPVRACVTVTRRYLDSTIKQSIYLYHDIPRIDIRNQIEWKEHQIFLKTLFPLDIHTSEAVFDIQYGNVKRPTHANTSWDFARFEVCVHKWLDLGEDDYGVSFINDCKYGCSVRDSVVGLSMLKSGTFPNPQADQEYHEFTYSIYPHKGSWKEAGSVHMAYQMNNPPAVVRKEQGGGFLDPVFSFFSTDCPNIIIEAVKKEEDGEGIILRLYECFNRRTKVILRSGLGAAEAYECSMLEEIEQALAVEKGQVRFTIKPYEIKTILLRCSGYGNYR</sequence>
<dbReference type="GO" id="GO:0046872">
    <property type="term" value="F:metal ion binding"/>
    <property type="evidence" value="ECO:0007669"/>
    <property type="project" value="UniProtKB-KW"/>
</dbReference>
<evidence type="ECO:0000313" key="8">
    <source>
        <dbReference type="Proteomes" id="UP000669239"/>
    </source>
</evidence>
<evidence type="ECO:0000313" key="9">
    <source>
        <dbReference type="Proteomes" id="UP001299608"/>
    </source>
</evidence>
<dbReference type="Gene3D" id="2.70.98.30">
    <property type="entry name" value="Golgi alpha-mannosidase II, domain 4"/>
    <property type="match status" value="1"/>
</dbReference>
<name>A0AAW5BZS3_9FIRM</name>
<dbReference type="Proteomes" id="UP000669239">
    <property type="component" value="Unassembled WGS sequence"/>
</dbReference>
<dbReference type="SMART" id="SM00872">
    <property type="entry name" value="Alpha-mann_mid"/>
    <property type="match status" value="1"/>
</dbReference>
<dbReference type="EMBL" id="JAAITT010000005">
    <property type="protein sequence ID" value="NSJ48095.1"/>
    <property type="molecule type" value="Genomic_DNA"/>
</dbReference>
<dbReference type="Proteomes" id="UP001299608">
    <property type="component" value="Unassembled WGS sequence"/>
</dbReference>
<dbReference type="InterPro" id="IPR041147">
    <property type="entry name" value="GH38_C"/>
</dbReference>
<dbReference type="PANTHER" id="PTHR46017">
    <property type="entry name" value="ALPHA-MANNOSIDASE 2C1"/>
    <property type="match status" value="1"/>
</dbReference>
<dbReference type="AlphaFoldDB" id="A0AAW5BZS3"/>
<evidence type="ECO:0000256" key="4">
    <source>
        <dbReference type="ARBA" id="ARBA00023295"/>
    </source>
</evidence>
<dbReference type="GO" id="GO:0009313">
    <property type="term" value="P:oligosaccharide catabolic process"/>
    <property type="evidence" value="ECO:0007669"/>
    <property type="project" value="TreeGrafter"/>
</dbReference>
<protein>
    <submittedName>
        <fullName evidence="7">Alpha-mannosidase</fullName>
    </submittedName>
    <submittedName>
        <fullName evidence="6">Glycosyl hydrolase-related protein</fullName>
    </submittedName>
</protein>
<dbReference type="Gene3D" id="1.20.1270.50">
    <property type="entry name" value="Glycoside hydrolase family 38, central domain"/>
    <property type="match status" value="1"/>
</dbReference>
<dbReference type="PANTHER" id="PTHR46017:SF1">
    <property type="entry name" value="ALPHA-MANNOSIDASE 2C1"/>
    <property type="match status" value="1"/>
</dbReference>
<dbReference type="InterPro" id="IPR011682">
    <property type="entry name" value="Glyco_hydro_38_C"/>
</dbReference>
<dbReference type="Pfam" id="PF01074">
    <property type="entry name" value="Glyco_hydro_38N"/>
    <property type="match status" value="1"/>
</dbReference>
<organism evidence="6 9">
    <name type="scientific">Enterocloster aldenensis</name>
    <dbReference type="NCBI Taxonomy" id="358742"/>
    <lineage>
        <taxon>Bacteria</taxon>
        <taxon>Bacillati</taxon>
        <taxon>Bacillota</taxon>
        <taxon>Clostridia</taxon>
        <taxon>Lachnospirales</taxon>
        <taxon>Lachnospiraceae</taxon>
        <taxon>Enterocloster</taxon>
    </lineage>
</organism>
<dbReference type="CDD" id="cd10789">
    <property type="entry name" value="GH38N_AMII_ER_cytosolic"/>
    <property type="match status" value="1"/>
</dbReference>
<dbReference type="InterPro" id="IPR011330">
    <property type="entry name" value="Glyco_hydro/deAcase_b/a-brl"/>
</dbReference>
<comment type="similarity">
    <text evidence="1">Belongs to the glycosyl hydrolase 38 family.</text>
</comment>
<dbReference type="Pfam" id="PF17677">
    <property type="entry name" value="Glyco_hydro38C2"/>
    <property type="match status" value="1"/>
</dbReference>
<dbReference type="GO" id="GO:0004559">
    <property type="term" value="F:alpha-mannosidase activity"/>
    <property type="evidence" value="ECO:0007669"/>
    <property type="project" value="InterPro"/>
</dbReference>
<dbReference type="GO" id="GO:0030246">
    <property type="term" value="F:carbohydrate binding"/>
    <property type="evidence" value="ECO:0007669"/>
    <property type="project" value="InterPro"/>
</dbReference>
<evidence type="ECO:0000256" key="1">
    <source>
        <dbReference type="ARBA" id="ARBA00009792"/>
    </source>
</evidence>
<dbReference type="FunFam" id="2.70.98.30:FF:000010">
    <property type="entry name" value="Cytosolic alpha-mannosidase"/>
    <property type="match status" value="1"/>
</dbReference>
<feature type="domain" description="Glycoside hydrolase family 38 central" evidence="5">
    <location>
        <begin position="520"/>
        <end position="598"/>
    </location>
</feature>
<dbReference type="InterPro" id="IPR028995">
    <property type="entry name" value="Glyco_hydro_57/38_cen_sf"/>
</dbReference>
<evidence type="ECO:0000313" key="6">
    <source>
        <dbReference type="EMBL" id="MCG4746100.1"/>
    </source>
</evidence>
<reference evidence="7 8" key="1">
    <citation type="journal article" date="2020" name="Cell Host Microbe">
        <title>Functional and Genomic Variation between Human-Derived Isolates of Lachnospiraceae Reveals Inter- and Intra-Species Diversity.</title>
        <authorList>
            <person name="Sorbara M.T."/>
            <person name="Littmann E.R."/>
            <person name="Fontana E."/>
            <person name="Moody T.U."/>
            <person name="Kohout C.E."/>
            <person name="Gjonbalaj M."/>
            <person name="Eaton V."/>
            <person name="Seok R."/>
            <person name="Leiner I.M."/>
            <person name="Pamer E.G."/>
        </authorList>
    </citation>
    <scope>NUCLEOTIDE SEQUENCE [LARGE SCALE GENOMIC DNA]</scope>
    <source>
        <strain evidence="7 8">MSK.1.17</strain>
    </source>
</reference>
<reference evidence="7" key="2">
    <citation type="submission" date="2020-02" db="EMBL/GenBank/DDBJ databases">
        <authorList>
            <person name="Littmann E."/>
            <person name="Sorbara M."/>
        </authorList>
    </citation>
    <scope>NUCLEOTIDE SEQUENCE</scope>
    <source>
        <strain evidence="7">MSK.1.17</strain>
    </source>
</reference>
<dbReference type="FunFam" id="3.20.110.10:FF:000002">
    <property type="entry name" value="alpha-mannosidase 2C1 isoform X1"/>
    <property type="match status" value="1"/>
</dbReference>
<dbReference type="SUPFAM" id="SSF88688">
    <property type="entry name" value="Families 57/38 glycoside transferase middle domain"/>
    <property type="match status" value="1"/>
</dbReference>
<reference evidence="6" key="3">
    <citation type="submission" date="2022-01" db="EMBL/GenBank/DDBJ databases">
        <title>Collection of gut derived symbiotic bacterial strains cultured from healthy donors.</title>
        <authorList>
            <person name="Lin H."/>
            <person name="Kohout C."/>
            <person name="Waligurski E."/>
            <person name="Pamer E.G."/>
        </authorList>
    </citation>
    <scope>NUCLEOTIDE SEQUENCE</scope>
    <source>
        <strain evidence="6">DFI.6.55</strain>
    </source>
</reference>
<keyword evidence="4" id="KW-0326">Glycosidase</keyword>
<dbReference type="InterPro" id="IPR011013">
    <property type="entry name" value="Gal_mutarotase_sf_dom"/>
</dbReference>
<dbReference type="Gene3D" id="3.20.110.10">
    <property type="entry name" value="Glycoside hydrolase 38, N terminal domain"/>
    <property type="match status" value="1"/>
</dbReference>
<gene>
    <name evidence="7" type="ORF">G5B36_05215</name>
    <name evidence="6" type="ORF">L0N08_11800</name>
</gene>
<accession>A0AAW5BZS3</accession>
<dbReference type="SUPFAM" id="SSF88713">
    <property type="entry name" value="Glycoside hydrolase/deacetylase"/>
    <property type="match status" value="1"/>
</dbReference>